<evidence type="ECO:0000313" key="3">
    <source>
        <dbReference type="Proteomes" id="UP000184420"/>
    </source>
</evidence>
<sequence length="467" mass="52851">MKKSHQAQKHNKTQSKSTSAKKPRVSNEVRIDAKNPIPLDSSGRAYSFTSGTQYLPYLAPSDDFARQMLEARLLSPTHNRCIVSKSRYCVGDGFASIDGKDLDPNFVQWMKTINRKSSSARKASKQLFEDFFTWGNVPIELVRFKVAGTPYFCVYVHNFMEWRLGSPDEDDICDTALQSKLFLRNARCLTRDEIRRSKKLPIYNPLNKDSANWKKMPDGSERTVIWYQNTFSGFPYYGLPTAVASMIHQILEYKGARYNLDNFDNNMVLSAILALKGNLSQDEANRIGKQAVKTHTGDGKRGRVMVVASEEGIDGSDLHTLETSRDGSFIEADDKWQDKIFVANEWDPILCGVMSQSAMGKGSGFFTKVLEWTNRNVILPAQQDCYNEVWYHVFKLAAAWMGFNIDPSNIQIQTNIDISGLTDVDVTPAVRVNEVRRAKGLPEDPTTKGEMYLSELKQKKDVTNVQD</sequence>
<evidence type="ECO:0008006" key="4">
    <source>
        <dbReference type="Google" id="ProtNLM"/>
    </source>
</evidence>
<dbReference type="AlphaFoldDB" id="A0A1M6WFM5"/>
<evidence type="ECO:0000313" key="2">
    <source>
        <dbReference type="EMBL" id="SHK92582.1"/>
    </source>
</evidence>
<dbReference type="Proteomes" id="UP000184420">
    <property type="component" value="Unassembled WGS sequence"/>
</dbReference>
<feature type="compositionally biased region" description="Basic residues" evidence="1">
    <location>
        <begin position="1"/>
        <end position="24"/>
    </location>
</feature>
<name>A0A1M6WFM5_9BACT</name>
<gene>
    <name evidence="2" type="ORF">SAMN05444266_101610</name>
</gene>
<feature type="region of interest" description="Disordered" evidence="1">
    <location>
        <begin position="1"/>
        <end position="36"/>
    </location>
</feature>
<reference evidence="2 3" key="1">
    <citation type="submission" date="2016-11" db="EMBL/GenBank/DDBJ databases">
        <authorList>
            <person name="Jaros S."/>
            <person name="Januszkiewicz K."/>
            <person name="Wedrychowicz H."/>
        </authorList>
    </citation>
    <scope>NUCLEOTIDE SEQUENCE [LARGE SCALE GENOMIC DNA]</scope>
    <source>
        <strain evidence="2 3">DSM 27406</strain>
    </source>
</reference>
<dbReference type="EMBL" id="FRBL01000001">
    <property type="protein sequence ID" value="SHK92582.1"/>
    <property type="molecule type" value="Genomic_DNA"/>
</dbReference>
<dbReference type="STRING" id="1419482.SAMN05444266_101610"/>
<evidence type="ECO:0000256" key="1">
    <source>
        <dbReference type="SAM" id="MobiDB-lite"/>
    </source>
</evidence>
<accession>A0A1M6WFM5</accession>
<keyword evidence="3" id="KW-1185">Reference proteome</keyword>
<proteinExistence type="predicted"/>
<protein>
    <recommendedName>
        <fullName evidence="4">Phage portal protein</fullName>
    </recommendedName>
</protein>
<organism evidence="2 3">
    <name type="scientific">Chitinophaga jiangningensis</name>
    <dbReference type="NCBI Taxonomy" id="1419482"/>
    <lineage>
        <taxon>Bacteria</taxon>
        <taxon>Pseudomonadati</taxon>
        <taxon>Bacteroidota</taxon>
        <taxon>Chitinophagia</taxon>
        <taxon>Chitinophagales</taxon>
        <taxon>Chitinophagaceae</taxon>
        <taxon>Chitinophaga</taxon>
    </lineage>
</organism>